<keyword evidence="4" id="KW-1133">Transmembrane helix</keyword>
<dbReference type="CDD" id="cd06225">
    <property type="entry name" value="HAMP"/>
    <property type="match status" value="1"/>
</dbReference>
<dbReference type="Pfam" id="PF00015">
    <property type="entry name" value="MCPsignal"/>
    <property type="match status" value="1"/>
</dbReference>
<dbReference type="InterPro" id="IPR004089">
    <property type="entry name" value="MCPsignal_dom"/>
</dbReference>
<feature type="transmembrane region" description="Helical" evidence="4">
    <location>
        <begin position="301"/>
        <end position="327"/>
    </location>
</feature>
<keyword evidence="1 3" id="KW-0807">Transducer</keyword>
<dbReference type="PRINTS" id="PR00260">
    <property type="entry name" value="CHEMTRNSDUCR"/>
</dbReference>
<evidence type="ECO:0000256" key="1">
    <source>
        <dbReference type="ARBA" id="ARBA00023224"/>
    </source>
</evidence>
<dbReference type="InterPro" id="IPR029151">
    <property type="entry name" value="Sensor-like_sf"/>
</dbReference>
<reference evidence="7 8" key="1">
    <citation type="submission" date="2021-03" db="EMBL/GenBank/DDBJ databases">
        <title>Genomic Encyclopedia of Type Strains, Phase IV (KMG-IV): sequencing the most valuable type-strain genomes for metagenomic binning, comparative biology and taxonomic classification.</title>
        <authorList>
            <person name="Goeker M."/>
        </authorList>
    </citation>
    <scope>NUCLEOTIDE SEQUENCE [LARGE SCALE GENOMIC DNA]</scope>
    <source>
        <strain evidence="7 8">DSM 28650</strain>
    </source>
</reference>
<accession>A0ABS4K311</accession>
<evidence type="ECO:0000259" key="5">
    <source>
        <dbReference type="PROSITE" id="PS50111"/>
    </source>
</evidence>
<dbReference type="PROSITE" id="PS50111">
    <property type="entry name" value="CHEMOTAXIS_TRANSDUC_2"/>
    <property type="match status" value="1"/>
</dbReference>
<dbReference type="InterPro" id="IPR003660">
    <property type="entry name" value="HAMP_dom"/>
</dbReference>
<keyword evidence="4" id="KW-0812">Transmembrane</keyword>
<comment type="caution">
    <text evidence="7">The sequence shown here is derived from an EMBL/GenBank/DDBJ whole genome shotgun (WGS) entry which is preliminary data.</text>
</comment>
<dbReference type="Pfam" id="PF00672">
    <property type="entry name" value="HAMP"/>
    <property type="match status" value="1"/>
</dbReference>
<evidence type="ECO:0000313" key="7">
    <source>
        <dbReference type="EMBL" id="MBP2022182.1"/>
    </source>
</evidence>
<protein>
    <submittedName>
        <fullName evidence="7">Methyl-accepting chemotaxis protein</fullName>
    </submittedName>
</protein>
<keyword evidence="4" id="KW-0472">Membrane</keyword>
<gene>
    <name evidence="7" type="ORF">J2Z44_001983</name>
</gene>
<organism evidence="7 8">
    <name type="scientific">Clostridium punense</name>
    <dbReference type="NCBI Taxonomy" id="1054297"/>
    <lineage>
        <taxon>Bacteria</taxon>
        <taxon>Bacillati</taxon>
        <taxon>Bacillota</taxon>
        <taxon>Clostridia</taxon>
        <taxon>Eubacteriales</taxon>
        <taxon>Clostridiaceae</taxon>
        <taxon>Clostridium</taxon>
    </lineage>
</organism>
<dbReference type="SMART" id="SM00283">
    <property type="entry name" value="MA"/>
    <property type="match status" value="1"/>
</dbReference>
<dbReference type="PANTHER" id="PTHR32089">
    <property type="entry name" value="METHYL-ACCEPTING CHEMOTAXIS PROTEIN MCPB"/>
    <property type="match status" value="1"/>
</dbReference>
<feature type="domain" description="Methyl-accepting transducer" evidence="5">
    <location>
        <begin position="396"/>
        <end position="647"/>
    </location>
</feature>
<dbReference type="Pfam" id="PF22673">
    <property type="entry name" value="MCP-like_PDC_1"/>
    <property type="match status" value="1"/>
</dbReference>
<dbReference type="Gene3D" id="1.10.287.950">
    <property type="entry name" value="Methyl-accepting chemotaxis protein"/>
    <property type="match status" value="1"/>
</dbReference>
<dbReference type="CDD" id="cd12913">
    <property type="entry name" value="PDC1_MCP_like"/>
    <property type="match status" value="1"/>
</dbReference>
<feature type="domain" description="HAMP" evidence="6">
    <location>
        <begin position="325"/>
        <end position="377"/>
    </location>
</feature>
<evidence type="ECO:0000256" key="2">
    <source>
        <dbReference type="ARBA" id="ARBA00029447"/>
    </source>
</evidence>
<evidence type="ECO:0000259" key="6">
    <source>
        <dbReference type="PROSITE" id="PS50885"/>
    </source>
</evidence>
<evidence type="ECO:0000256" key="4">
    <source>
        <dbReference type="SAM" id="Phobius"/>
    </source>
</evidence>
<comment type="similarity">
    <text evidence="2">Belongs to the methyl-accepting chemotaxis (MCP) protein family.</text>
</comment>
<proteinExistence type="inferred from homology"/>
<dbReference type="Gene3D" id="3.30.450.20">
    <property type="entry name" value="PAS domain"/>
    <property type="match status" value="2"/>
</dbReference>
<dbReference type="PROSITE" id="PS50885">
    <property type="entry name" value="HAMP"/>
    <property type="match status" value="1"/>
</dbReference>
<dbReference type="SUPFAM" id="SSF58104">
    <property type="entry name" value="Methyl-accepting chemotaxis protein (MCP) signaling domain"/>
    <property type="match status" value="1"/>
</dbReference>
<dbReference type="SMART" id="SM00304">
    <property type="entry name" value="HAMP"/>
    <property type="match status" value="1"/>
</dbReference>
<sequence length="683" mass="74684">MKLKSIKIKTLTFILPVILLSLVTLTSISYLSSKAIINEEIKTKMVNQLTANIEGIRKNLFRHGQIAEVLAEVVEASQGALPEKNYQDILVKVPATNDETLGAGIWFEPYKFTPQDKFKGLYAYKDNGTVKYTDEYNSESYNYFQEPWYKSAVGSKNDILWSKAYMDPVTKISMITSTSPMYDANNSFIGVVTSDINISTIQDMIKNIKVGNSGRAFLIDDTGLYIADKDEKKNMIKKITEEQNESLASLGKDMLEKKKGEYVLTDENGKNNVYYIDIPEVGWTMGITIPQSELYSPVTSLLYKLITLAIGTIVLAIVAVLLFTTYLTKNISKVNKFAMAIAEGDLTETLVINSQDELGQMSGNLNKMSDNLKNIIKVISENSQDMSATSEELSATVDEMAGRINAISSSTNEILNSSQEASAAAEEITASVEEVNSSIQVLSGKATEGSLESKEISNRANKVSVRAQDSNAKAHVIYKEKEENIVKAIEQVKVVSEIVEMAETIANISKQTNLLALNAAIEAARAGESGKGFAVVAEEVRKLAEQSASAVINIKATIDKVQIAFNNLSENSSGVLGFINENVIKDYELLVQVGQRYNDDAAFVSSMSENIAAMTEEITATVNQIGEAIESMALTAQTSSENTSEILSSITETANGMEQISKAAENQANLAQKLNEMIGQFKV</sequence>
<dbReference type="InterPro" id="IPR004090">
    <property type="entry name" value="Chemotax_Me-accpt_rcpt"/>
</dbReference>
<name>A0ABS4K311_9CLOT</name>
<evidence type="ECO:0000256" key="3">
    <source>
        <dbReference type="PROSITE-ProRule" id="PRU00284"/>
    </source>
</evidence>
<dbReference type="SUPFAM" id="SSF103190">
    <property type="entry name" value="Sensory domain-like"/>
    <property type="match status" value="1"/>
</dbReference>
<keyword evidence="8" id="KW-1185">Reference proteome</keyword>
<dbReference type="PANTHER" id="PTHR32089:SF112">
    <property type="entry name" value="LYSOZYME-LIKE PROTEIN-RELATED"/>
    <property type="match status" value="1"/>
</dbReference>
<evidence type="ECO:0000313" key="8">
    <source>
        <dbReference type="Proteomes" id="UP001519308"/>
    </source>
</evidence>
<dbReference type="Proteomes" id="UP001519308">
    <property type="component" value="Unassembled WGS sequence"/>
</dbReference>
<dbReference type="EMBL" id="JAGGLL010000013">
    <property type="protein sequence ID" value="MBP2022182.1"/>
    <property type="molecule type" value="Genomic_DNA"/>
</dbReference>
<dbReference type="CDD" id="cd12912">
    <property type="entry name" value="PDC2_MCP_like"/>
    <property type="match status" value="1"/>
</dbReference>
<dbReference type="RefSeq" id="WP_021282029.1">
    <property type="nucleotide sequence ID" value="NZ_JAGGLL010000013.1"/>
</dbReference>